<organism evidence="2 3">
    <name type="scientific">Paenacidovorax caeni</name>
    <dbReference type="NCBI Taxonomy" id="343013"/>
    <lineage>
        <taxon>Bacteria</taxon>
        <taxon>Pseudomonadati</taxon>
        <taxon>Pseudomonadota</taxon>
        <taxon>Betaproteobacteria</taxon>
        <taxon>Burkholderiales</taxon>
        <taxon>Comamonadaceae</taxon>
        <taxon>Paenacidovorax</taxon>
    </lineage>
</organism>
<feature type="region of interest" description="Disordered" evidence="1">
    <location>
        <begin position="84"/>
        <end position="133"/>
    </location>
</feature>
<gene>
    <name evidence="2" type="ORF">SAMN04489707_10454</name>
</gene>
<feature type="region of interest" description="Disordered" evidence="1">
    <location>
        <begin position="640"/>
        <end position="663"/>
    </location>
</feature>
<protein>
    <submittedName>
        <fullName evidence="2">Uncharacterized protein</fullName>
    </submittedName>
</protein>
<name>A0A1I7KBT5_9BURK</name>
<accession>A0A1I7KBT5</accession>
<proteinExistence type="predicted"/>
<dbReference type="STRING" id="343013.SAMN04489707_10454"/>
<evidence type="ECO:0000256" key="1">
    <source>
        <dbReference type="SAM" id="MobiDB-lite"/>
    </source>
</evidence>
<dbReference type="InterPro" id="IPR027417">
    <property type="entry name" value="P-loop_NTPase"/>
</dbReference>
<reference evidence="2 3" key="1">
    <citation type="submission" date="2016-10" db="EMBL/GenBank/DDBJ databases">
        <authorList>
            <person name="de Groot N.N."/>
        </authorList>
    </citation>
    <scope>NUCLEOTIDE SEQUENCE [LARGE SCALE GENOMIC DNA]</scope>
    <source>
        <strain evidence="2 3">R-24608</strain>
    </source>
</reference>
<sequence length="1202" mass="133926">MREHLQPYRGPNTLNFLCLLATELLGKDNLRDLPALMTGFDSVLSTLPLNVATAVRNLRLDQIAPITESDVRLMVQNYQAHHARRRQLRQAHADRPASHTSLWSDGPDDEEPTGSDRLPQHAGALDEEDGDQVDGITARFQIDERLNVCKTWTHVMPDDVRRAMQSLTAALPVRQRGQRLMQDPMLTATVRHERTRFEAWVEPLGFMPPAPPMVQTSTCGKAPGEVRWSDLAQWADRFDTMDVEAGRQSPGQRQWWRRLHTEDGQPIAELMMATEGGLVATSTIELVGIKHLIGLPGAGKTTLLYLLAAWIHERGYRVCFFFPSIEVSSAFVEKLSLYEIEAALLFGQSDRSRNKHVANFASAVGQDNRGFGVSRSTADFFATNCALAGYASDEDVPFPHEHPPCSEVTQRATDATTDSAKARKATRARMRQCALSSVCGRQHAERALTSANIWAGHVLSTDREVSPLFSSVKMRQFELLARTFDLIVVDECDGAQQNLDARGTPLLKLSGDADSVWNRLLMDLHAPAAQGNNAFVAGANIPGIMAMSGRYGVAAERLTAAIIHAPEKFRKDMANKLLTGVSLLAEMYPDVREEGDWDQELQETNEQREARRERHRKALSVVETVWLEVAKRAAYRSGNTFLDDDDDAGNEDASQGTDRAEGAHWFGGQEQIAKLAEMSGTDPQALVKYAEDLFEALDRWDRDSSDHLLRDIVAQLRRAPGVTPLKDDVGFFELARLLAHVSLLVLQHFGLAPHLRLLNAQGILGDDVFDSRPSREFLAMVPESLVGRLSGVRYTVGDEGDVDISHVGVAGTPRLLVRRMMSLGKEGGTGPAILMTSATSMLESSPSYHVHEGPHYVLRRPNAGDGWSKSRYEFLPLKHPQDSRKTLFFSGSRLSQRETILQNMVDQLLAHGDMSVVDSAIMQNDVVDGVRRRAAFVVNSYDQCRLVYDHIRSHHPGWRSRVRVLMRGGALSDFGVAAEHAITASEVERLGDDEDWDLFIFPMSAIGRGVNVVFRGGQRAGQAMLGSVFFLTRPHPKTDSLSFLQGIVARDSEGFDRERFASLQQALNALRERRSELSFKVRQLLRMQQSARSLGPYAEEFVADQMIMILQTIGRAMRGDRPAFIYFVDAAWAPMSALGQTDTPRTSMLLMMREILRKCLTHEHKAIRDCYENLYRTFYNPLSTVHGVNEEGAAQPPNITGL</sequence>
<keyword evidence="3" id="KW-1185">Reference proteome</keyword>
<dbReference type="RefSeq" id="WP_139235507.1">
    <property type="nucleotide sequence ID" value="NZ_CYIG01000050.1"/>
</dbReference>
<evidence type="ECO:0000313" key="2">
    <source>
        <dbReference type="EMBL" id="SFU94898.1"/>
    </source>
</evidence>
<dbReference type="AlphaFoldDB" id="A0A1I7KBT5"/>
<dbReference type="EMBL" id="FPBX01000045">
    <property type="protein sequence ID" value="SFU94898.1"/>
    <property type="molecule type" value="Genomic_DNA"/>
</dbReference>
<dbReference type="Proteomes" id="UP000183656">
    <property type="component" value="Unassembled WGS sequence"/>
</dbReference>
<dbReference type="SUPFAM" id="SSF52540">
    <property type="entry name" value="P-loop containing nucleoside triphosphate hydrolases"/>
    <property type="match status" value="1"/>
</dbReference>
<dbReference type="OrthoDB" id="8252072at2"/>
<evidence type="ECO:0000313" key="3">
    <source>
        <dbReference type="Proteomes" id="UP000183656"/>
    </source>
</evidence>